<gene>
    <name evidence="7" type="ORF">E2562_009216</name>
</gene>
<comment type="subcellular location">
    <subcellularLocation>
        <location evidence="1">Membrane</location>
    </subcellularLocation>
</comment>
<evidence type="ECO:0000313" key="8">
    <source>
        <dbReference type="Proteomes" id="UP000479710"/>
    </source>
</evidence>
<evidence type="ECO:0000256" key="5">
    <source>
        <dbReference type="ARBA" id="ARBA00023136"/>
    </source>
</evidence>
<name>A0A6G1D1B6_9ORYZ</name>
<comment type="caution">
    <text evidence="7">The sequence shown here is derived from an EMBL/GenBank/DDBJ whole genome shotgun (WGS) entry which is preliminary data.</text>
</comment>
<evidence type="ECO:0000256" key="4">
    <source>
        <dbReference type="ARBA" id="ARBA00022989"/>
    </source>
</evidence>
<dbReference type="InterPro" id="IPR044991">
    <property type="entry name" value="TET_plant"/>
</dbReference>
<dbReference type="EMBL" id="SPHZ02000007">
    <property type="protein sequence ID" value="KAF0906199.1"/>
    <property type="molecule type" value="Genomic_DNA"/>
</dbReference>
<evidence type="ECO:0000313" key="7">
    <source>
        <dbReference type="EMBL" id="KAF0906199.1"/>
    </source>
</evidence>
<dbReference type="PANTHER" id="PTHR32191">
    <property type="entry name" value="TETRASPANIN-8-RELATED"/>
    <property type="match status" value="1"/>
</dbReference>
<evidence type="ECO:0000256" key="3">
    <source>
        <dbReference type="ARBA" id="ARBA00022692"/>
    </source>
</evidence>
<dbReference type="AlphaFoldDB" id="A0A6G1D1B6"/>
<protein>
    <submittedName>
        <fullName evidence="7">Uncharacterized protein</fullName>
    </submittedName>
</protein>
<feature type="transmembrane region" description="Helical" evidence="6">
    <location>
        <begin position="39"/>
        <end position="59"/>
    </location>
</feature>
<accession>A0A6G1D1B6</accession>
<keyword evidence="5 6" id="KW-0472">Membrane</keyword>
<dbReference type="GO" id="GO:0009734">
    <property type="term" value="P:auxin-activated signaling pathway"/>
    <property type="evidence" value="ECO:0007669"/>
    <property type="project" value="InterPro"/>
</dbReference>
<keyword evidence="3 6" id="KW-0812">Transmembrane</keyword>
<reference evidence="7 8" key="1">
    <citation type="submission" date="2019-11" db="EMBL/GenBank/DDBJ databases">
        <title>Whole genome sequence of Oryza granulata.</title>
        <authorList>
            <person name="Li W."/>
        </authorList>
    </citation>
    <scope>NUCLEOTIDE SEQUENCE [LARGE SCALE GENOMIC DNA]</scope>
    <source>
        <strain evidence="8">cv. Menghai</strain>
        <tissue evidence="7">Leaf</tissue>
    </source>
</reference>
<proteinExistence type="inferred from homology"/>
<feature type="transmembrane region" description="Helical" evidence="6">
    <location>
        <begin position="6"/>
        <end position="27"/>
    </location>
</feature>
<evidence type="ECO:0000256" key="1">
    <source>
        <dbReference type="ARBA" id="ARBA00004370"/>
    </source>
</evidence>
<evidence type="ECO:0000256" key="6">
    <source>
        <dbReference type="SAM" id="Phobius"/>
    </source>
</evidence>
<organism evidence="7 8">
    <name type="scientific">Oryza meyeriana var. granulata</name>
    <dbReference type="NCBI Taxonomy" id="110450"/>
    <lineage>
        <taxon>Eukaryota</taxon>
        <taxon>Viridiplantae</taxon>
        <taxon>Streptophyta</taxon>
        <taxon>Embryophyta</taxon>
        <taxon>Tracheophyta</taxon>
        <taxon>Spermatophyta</taxon>
        <taxon>Magnoliopsida</taxon>
        <taxon>Liliopsida</taxon>
        <taxon>Poales</taxon>
        <taxon>Poaceae</taxon>
        <taxon>BOP clade</taxon>
        <taxon>Oryzoideae</taxon>
        <taxon>Oryzeae</taxon>
        <taxon>Oryzinae</taxon>
        <taxon>Oryza</taxon>
        <taxon>Oryza meyeriana</taxon>
    </lineage>
</organism>
<keyword evidence="4 6" id="KW-1133">Transmembrane helix</keyword>
<sequence length="117" mass="13048">MAASWITHYALDIFLMVIFALGICGGTNKDKDLLSCYRIGLLIVILALLGFVIFGYVAVEGIDLNLVKAHEYTKDYKSGWLRDRVADPHYWARASSLQGMPHNFCPKVIGAQNTREG</sequence>
<dbReference type="Proteomes" id="UP000479710">
    <property type="component" value="Unassembled WGS sequence"/>
</dbReference>
<dbReference type="GO" id="GO:0016020">
    <property type="term" value="C:membrane"/>
    <property type="evidence" value="ECO:0007669"/>
    <property type="project" value="UniProtKB-SubCell"/>
</dbReference>
<keyword evidence="8" id="KW-1185">Reference proteome</keyword>
<comment type="similarity">
    <text evidence="2">Belongs to the tetraspanin (TM4SF) family.</text>
</comment>
<evidence type="ECO:0000256" key="2">
    <source>
        <dbReference type="ARBA" id="ARBA00006840"/>
    </source>
</evidence>